<accession>A0A9J7A029</accession>
<dbReference type="EMBL" id="CP090569">
    <property type="protein sequence ID" value="USF88313.1"/>
    <property type="molecule type" value="Genomic_DNA"/>
</dbReference>
<dbReference type="NCBIfam" id="TIGR00254">
    <property type="entry name" value="GGDEF"/>
    <property type="match status" value="1"/>
</dbReference>
<evidence type="ECO:0000256" key="1">
    <source>
        <dbReference type="ARBA" id="ARBA00001946"/>
    </source>
</evidence>
<feature type="modified residue" description="4-aspartylphosphate" evidence="4">
    <location>
        <position position="52"/>
    </location>
</feature>
<comment type="catalytic activity">
    <reaction evidence="3">
        <text>2 GTP = 3',3'-c-di-GMP + 2 diphosphate</text>
        <dbReference type="Rhea" id="RHEA:24898"/>
        <dbReference type="ChEBI" id="CHEBI:33019"/>
        <dbReference type="ChEBI" id="CHEBI:37565"/>
        <dbReference type="ChEBI" id="CHEBI:58805"/>
        <dbReference type="EC" id="2.7.7.65"/>
    </reaction>
</comment>
<dbReference type="SMART" id="SM00267">
    <property type="entry name" value="GGDEF"/>
    <property type="match status" value="1"/>
</dbReference>
<dbReference type="Gene3D" id="3.30.70.270">
    <property type="match status" value="1"/>
</dbReference>
<dbReference type="SMART" id="SM00448">
    <property type="entry name" value="REC"/>
    <property type="match status" value="1"/>
</dbReference>
<dbReference type="Proteomes" id="UP001056649">
    <property type="component" value="Chromosome"/>
</dbReference>
<dbReference type="KEGG" id="eps:L0Y14_03475"/>
<sequence length="309" mass="33985">MKLLIAEDDLTSRTMLAAVTRKWGYEPIAVEDGEAAWQVMQEDEAPRLLLLDWEMPKLDGLALCQRIRQQQSSNPPFIILLTARCETGDIVAGLDAGANDYIAKPFENAELQARLQVGRRMLTLQQELLGAKDALAFQATHDALTGLLNRGAVMQVLEKEMARAIRLSQPLCIGLCDIDYFKRINDAHGHPAGDAVLQEVTKRIVGALRPYDQVGRYGGEEFLILLNAKQDQAQNLLERIRRAMADTPIVIEQAKLEVTISCGATLFVPPEDKRGGDALLTIADAALYESKAAGRNCTVFSPPPFAAHP</sequence>
<dbReference type="CDD" id="cd17574">
    <property type="entry name" value="REC_OmpR"/>
    <property type="match status" value="1"/>
</dbReference>
<comment type="cofactor">
    <cofactor evidence="1">
        <name>Mg(2+)</name>
        <dbReference type="ChEBI" id="CHEBI:18420"/>
    </cofactor>
</comment>
<dbReference type="InterPro" id="IPR043128">
    <property type="entry name" value="Rev_trsase/Diguanyl_cyclase"/>
</dbReference>
<dbReference type="PROSITE" id="PS50887">
    <property type="entry name" value="GGDEF"/>
    <property type="match status" value="1"/>
</dbReference>
<dbReference type="PROSITE" id="PS50110">
    <property type="entry name" value="RESPONSE_REGULATORY"/>
    <property type="match status" value="1"/>
</dbReference>
<name>A0A9J7A029_9GAMM</name>
<proteinExistence type="predicted"/>
<keyword evidence="7" id="KW-0808">Transferase</keyword>
<dbReference type="InterPro" id="IPR001789">
    <property type="entry name" value="Sig_transdc_resp-reg_receiver"/>
</dbReference>
<dbReference type="SUPFAM" id="SSF52172">
    <property type="entry name" value="CheY-like"/>
    <property type="match status" value="1"/>
</dbReference>
<dbReference type="PANTHER" id="PTHR45138:SF9">
    <property type="entry name" value="DIGUANYLATE CYCLASE DGCM-RELATED"/>
    <property type="match status" value="1"/>
</dbReference>
<dbReference type="RefSeq" id="WP_005961334.1">
    <property type="nucleotide sequence ID" value="NZ_CP090569.1"/>
</dbReference>
<dbReference type="Pfam" id="PF00072">
    <property type="entry name" value="Response_reg"/>
    <property type="match status" value="1"/>
</dbReference>
<keyword evidence="4" id="KW-0597">Phosphoprotein</keyword>
<keyword evidence="8" id="KW-1185">Reference proteome</keyword>
<organism evidence="7 8">
    <name type="scientific">Candidatus Endoriftia persephonae</name>
    <dbReference type="NCBI Taxonomy" id="393765"/>
    <lineage>
        <taxon>Bacteria</taxon>
        <taxon>Pseudomonadati</taxon>
        <taxon>Pseudomonadota</taxon>
        <taxon>Gammaproteobacteria</taxon>
        <taxon>Chromatiales</taxon>
        <taxon>Sedimenticolaceae</taxon>
        <taxon>Candidatus Endoriftia</taxon>
    </lineage>
</organism>
<evidence type="ECO:0000313" key="7">
    <source>
        <dbReference type="EMBL" id="USF88313.1"/>
    </source>
</evidence>
<feature type="domain" description="Response regulatory" evidence="5">
    <location>
        <begin position="2"/>
        <end position="119"/>
    </location>
</feature>
<evidence type="ECO:0000256" key="2">
    <source>
        <dbReference type="ARBA" id="ARBA00012528"/>
    </source>
</evidence>
<keyword evidence="7" id="KW-0548">Nucleotidyltransferase</keyword>
<gene>
    <name evidence="7" type="ORF">L0Y14_03475</name>
</gene>
<evidence type="ECO:0000313" key="8">
    <source>
        <dbReference type="Proteomes" id="UP001056649"/>
    </source>
</evidence>
<evidence type="ECO:0000256" key="3">
    <source>
        <dbReference type="ARBA" id="ARBA00034247"/>
    </source>
</evidence>
<dbReference type="GO" id="GO:0000160">
    <property type="term" value="P:phosphorelay signal transduction system"/>
    <property type="evidence" value="ECO:0007669"/>
    <property type="project" value="InterPro"/>
</dbReference>
<dbReference type="FunFam" id="3.30.70.270:FF:000001">
    <property type="entry name" value="Diguanylate cyclase domain protein"/>
    <property type="match status" value="1"/>
</dbReference>
<dbReference type="InterPro" id="IPR000160">
    <property type="entry name" value="GGDEF_dom"/>
</dbReference>
<dbReference type="SUPFAM" id="SSF55073">
    <property type="entry name" value="Nucleotide cyclase"/>
    <property type="match status" value="1"/>
</dbReference>
<dbReference type="GO" id="GO:0043709">
    <property type="term" value="P:cell adhesion involved in single-species biofilm formation"/>
    <property type="evidence" value="ECO:0007669"/>
    <property type="project" value="TreeGrafter"/>
</dbReference>
<dbReference type="InterPro" id="IPR011006">
    <property type="entry name" value="CheY-like_superfamily"/>
</dbReference>
<dbReference type="GO" id="GO:0052621">
    <property type="term" value="F:diguanylate cyclase activity"/>
    <property type="evidence" value="ECO:0007669"/>
    <property type="project" value="UniProtKB-EC"/>
</dbReference>
<dbReference type="GO" id="GO:0005886">
    <property type="term" value="C:plasma membrane"/>
    <property type="evidence" value="ECO:0007669"/>
    <property type="project" value="TreeGrafter"/>
</dbReference>
<dbReference type="PANTHER" id="PTHR45138">
    <property type="entry name" value="REGULATORY COMPONENTS OF SENSORY TRANSDUCTION SYSTEM"/>
    <property type="match status" value="1"/>
</dbReference>
<dbReference type="Pfam" id="PF00990">
    <property type="entry name" value="GGDEF"/>
    <property type="match status" value="1"/>
</dbReference>
<evidence type="ECO:0000259" key="5">
    <source>
        <dbReference type="PROSITE" id="PS50110"/>
    </source>
</evidence>
<dbReference type="InterPro" id="IPR050469">
    <property type="entry name" value="Diguanylate_Cyclase"/>
</dbReference>
<dbReference type="CDD" id="cd01949">
    <property type="entry name" value="GGDEF"/>
    <property type="match status" value="1"/>
</dbReference>
<dbReference type="InterPro" id="IPR029787">
    <property type="entry name" value="Nucleotide_cyclase"/>
</dbReference>
<dbReference type="GO" id="GO:1902201">
    <property type="term" value="P:negative regulation of bacterial-type flagellum-dependent cell motility"/>
    <property type="evidence" value="ECO:0007669"/>
    <property type="project" value="TreeGrafter"/>
</dbReference>
<dbReference type="AlphaFoldDB" id="A0A9J7A029"/>
<feature type="domain" description="GGDEF" evidence="6">
    <location>
        <begin position="169"/>
        <end position="303"/>
    </location>
</feature>
<reference evidence="7" key="1">
    <citation type="journal article" date="2022" name="Mol. Ecol. Resour.">
        <title>The complete and closed genome of the facultative generalist Candidatus Endoriftia persephone from deep-sea hydrothermal vents.</title>
        <authorList>
            <person name="de Oliveira A.L."/>
            <person name="Srivastava A."/>
            <person name="Espada-Hinojosa S."/>
            <person name="Bright M."/>
        </authorList>
    </citation>
    <scope>NUCLEOTIDE SEQUENCE</scope>
    <source>
        <strain evidence="7">Tica-EPR-9o50.N</strain>
    </source>
</reference>
<protein>
    <recommendedName>
        <fullName evidence="2">diguanylate cyclase</fullName>
        <ecNumber evidence="2">2.7.7.65</ecNumber>
    </recommendedName>
</protein>
<dbReference type="Gene3D" id="3.40.50.2300">
    <property type="match status" value="1"/>
</dbReference>
<dbReference type="EC" id="2.7.7.65" evidence="2"/>
<evidence type="ECO:0000256" key="4">
    <source>
        <dbReference type="PROSITE-ProRule" id="PRU00169"/>
    </source>
</evidence>
<evidence type="ECO:0000259" key="6">
    <source>
        <dbReference type="PROSITE" id="PS50887"/>
    </source>
</evidence>